<dbReference type="EMBL" id="VXIV02000093">
    <property type="protein sequence ID" value="KAF6040937.1"/>
    <property type="molecule type" value="Genomic_DNA"/>
</dbReference>
<dbReference type="Pfam" id="PF00024">
    <property type="entry name" value="PAN_1"/>
    <property type="match status" value="1"/>
</dbReference>
<keyword evidence="4" id="KW-1185">Reference proteome</keyword>
<evidence type="ECO:0000313" key="3">
    <source>
        <dbReference type="EMBL" id="KAF6040937.1"/>
    </source>
</evidence>
<organism evidence="3 4">
    <name type="scientific">Bugula neritina</name>
    <name type="common">Brown bryozoan</name>
    <name type="synonym">Sertularia neritina</name>
    <dbReference type="NCBI Taxonomy" id="10212"/>
    <lineage>
        <taxon>Eukaryota</taxon>
        <taxon>Metazoa</taxon>
        <taxon>Spiralia</taxon>
        <taxon>Lophotrochozoa</taxon>
        <taxon>Bryozoa</taxon>
        <taxon>Gymnolaemata</taxon>
        <taxon>Cheilostomatida</taxon>
        <taxon>Flustrina</taxon>
        <taxon>Buguloidea</taxon>
        <taxon>Bugulidae</taxon>
        <taxon>Bugula</taxon>
    </lineage>
</organism>
<protein>
    <recommendedName>
        <fullName evidence="2">Apple domain-containing protein</fullName>
    </recommendedName>
</protein>
<sequence length="162" mass="17856">MASSTTKFHSMLSWLFVTVFLLQYVTHLVDAEGFNSAGEHYRFLADVPEETFLQSHVIEQETGCNFLLECMARCNELGETCQSGVFNSSTTSCHLYNSVASTFQSQERENMNYFIRSELASTTASPTTTSITTSTQKTIFGSTAKTEDAMPAMSGSSESSED</sequence>
<dbReference type="AlphaFoldDB" id="A0A7J7KS16"/>
<dbReference type="InterPro" id="IPR003609">
    <property type="entry name" value="Pan_app"/>
</dbReference>
<dbReference type="Proteomes" id="UP000593567">
    <property type="component" value="Unassembled WGS sequence"/>
</dbReference>
<name>A0A7J7KS16_BUGNE</name>
<evidence type="ECO:0000259" key="2">
    <source>
        <dbReference type="Pfam" id="PF00024"/>
    </source>
</evidence>
<comment type="caution">
    <text evidence="3">The sequence shown here is derived from an EMBL/GenBank/DDBJ whole genome shotgun (WGS) entry which is preliminary data.</text>
</comment>
<keyword evidence="1" id="KW-0732">Signal</keyword>
<evidence type="ECO:0000313" key="4">
    <source>
        <dbReference type="Proteomes" id="UP000593567"/>
    </source>
</evidence>
<accession>A0A7J7KS16</accession>
<feature type="signal peptide" evidence="1">
    <location>
        <begin position="1"/>
        <end position="31"/>
    </location>
</feature>
<evidence type="ECO:0000256" key="1">
    <source>
        <dbReference type="SAM" id="SignalP"/>
    </source>
</evidence>
<proteinExistence type="predicted"/>
<gene>
    <name evidence="3" type="ORF">EB796_000778</name>
</gene>
<feature type="chain" id="PRO_5029441552" description="Apple domain-containing protein" evidence="1">
    <location>
        <begin position="32"/>
        <end position="162"/>
    </location>
</feature>
<reference evidence="3" key="1">
    <citation type="submission" date="2020-06" db="EMBL/GenBank/DDBJ databases">
        <title>Draft genome of Bugula neritina, a colonial animal packing powerful symbionts and potential medicines.</title>
        <authorList>
            <person name="Rayko M."/>
        </authorList>
    </citation>
    <scope>NUCLEOTIDE SEQUENCE [LARGE SCALE GENOMIC DNA]</scope>
    <source>
        <strain evidence="3">Kwan_BN1</strain>
    </source>
</reference>
<feature type="domain" description="Apple" evidence="2">
    <location>
        <begin position="52"/>
        <end position="114"/>
    </location>
</feature>
<dbReference type="SUPFAM" id="SSF57414">
    <property type="entry name" value="Hairpin loop containing domain-like"/>
    <property type="match status" value="1"/>
</dbReference>